<dbReference type="GO" id="GO:0048254">
    <property type="term" value="P:snoRNA localization"/>
    <property type="evidence" value="ECO:0007669"/>
    <property type="project" value="TreeGrafter"/>
</dbReference>
<keyword evidence="1" id="KW-0479">Metal-binding</keyword>
<evidence type="ECO:0000313" key="6">
    <source>
        <dbReference type="EMBL" id="CAG8435417.1"/>
    </source>
</evidence>
<dbReference type="Proteomes" id="UP000789375">
    <property type="component" value="Unassembled WGS sequence"/>
</dbReference>
<evidence type="ECO:0000259" key="5">
    <source>
        <dbReference type="PROSITE" id="PS51083"/>
    </source>
</evidence>
<dbReference type="CDD" id="cd23023">
    <property type="entry name" value="zf-HIT_BCD1"/>
    <property type="match status" value="1"/>
</dbReference>
<protein>
    <submittedName>
        <fullName evidence="6">979_t:CDS:1</fullName>
    </submittedName>
</protein>
<keyword evidence="7" id="KW-1185">Reference proteome</keyword>
<dbReference type="Pfam" id="PF04438">
    <property type="entry name" value="zf-HIT"/>
    <property type="match status" value="1"/>
</dbReference>
<dbReference type="GO" id="GO:0008270">
    <property type="term" value="F:zinc ion binding"/>
    <property type="evidence" value="ECO:0007669"/>
    <property type="project" value="UniProtKB-UniRule"/>
</dbReference>
<dbReference type="SUPFAM" id="SSF144232">
    <property type="entry name" value="HIT/MYND zinc finger-like"/>
    <property type="match status" value="1"/>
</dbReference>
<evidence type="ECO:0000313" key="7">
    <source>
        <dbReference type="Proteomes" id="UP000789375"/>
    </source>
</evidence>
<dbReference type="EMBL" id="CAJVPP010000022">
    <property type="protein sequence ID" value="CAG8435417.1"/>
    <property type="molecule type" value="Genomic_DNA"/>
</dbReference>
<evidence type="ECO:0000256" key="2">
    <source>
        <dbReference type="ARBA" id="ARBA00022771"/>
    </source>
</evidence>
<name>A0A9N8V225_FUNMO</name>
<dbReference type="InterPro" id="IPR007529">
    <property type="entry name" value="Znf_HIT"/>
</dbReference>
<reference evidence="6" key="1">
    <citation type="submission" date="2021-06" db="EMBL/GenBank/DDBJ databases">
        <authorList>
            <person name="Kallberg Y."/>
            <person name="Tangrot J."/>
            <person name="Rosling A."/>
        </authorList>
    </citation>
    <scope>NUCLEOTIDE SEQUENCE</scope>
    <source>
        <strain evidence="6">87-6 pot B 2015</strain>
    </source>
</reference>
<proteinExistence type="predicted"/>
<dbReference type="GO" id="GO:0000463">
    <property type="term" value="P:maturation of LSU-rRNA from tricistronic rRNA transcript (SSU-rRNA, 5.8S rRNA, LSU-rRNA)"/>
    <property type="evidence" value="ECO:0007669"/>
    <property type="project" value="TreeGrafter"/>
</dbReference>
<evidence type="ECO:0000256" key="4">
    <source>
        <dbReference type="PROSITE-ProRule" id="PRU00453"/>
    </source>
</evidence>
<dbReference type="GO" id="GO:0005634">
    <property type="term" value="C:nucleus"/>
    <property type="evidence" value="ECO:0007669"/>
    <property type="project" value="TreeGrafter"/>
</dbReference>
<dbReference type="PROSITE" id="PS51083">
    <property type="entry name" value="ZF_HIT"/>
    <property type="match status" value="1"/>
</dbReference>
<evidence type="ECO:0000256" key="3">
    <source>
        <dbReference type="ARBA" id="ARBA00022833"/>
    </source>
</evidence>
<dbReference type="AlphaFoldDB" id="A0A9N8V225"/>
<comment type="caution">
    <text evidence="6">The sequence shown here is derived from an EMBL/GenBank/DDBJ whole genome shotgun (WGS) entry which is preliminary data.</text>
</comment>
<keyword evidence="3" id="KW-0862">Zinc</keyword>
<organism evidence="6 7">
    <name type="scientific">Funneliformis mosseae</name>
    <name type="common">Endomycorrhizal fungus</name>
    <name type="synonym">Glomus mosseae</name>
    <dbReference type="NCBI Taxonomy" id="27381"/>
    <lineage>
        <taxon>Eukaryota</taxon>
        <taxon>Fungi</taxon>
        <taxon>Fungi incertae sedis</taxon>
        <taxon>Mucoromycota</taxon>
        <taxon>Glomeromycotina</taxon>
        <taxon>Glomeromycetes</taxon>
        <taxon>Glomerales</taxon>
        <taxon>Glomeraceae</taxon>
        <taxon>Funneliformis</taxon>
    </lineage>
</organism>
<dbReference type="PANTHER" id="PTHR13483">
    <property type="entry name" value="BOX C_D SNORNA PROTEIN 1-RELATED"/>
    <property type="match status" value="1"/>
</dbReference>
<accession>A0A9N8V225</accession>
<sequence>MDYSNFADPLALILQDYEDSDEKNVESKSSSDQILSGISTAALSDSLKKTTSKLQLQKQTKSTKCQNCDNVWKYKCPRCNFHSCSLDCCKIHKEKYSCNGIRSKVEFVPIEQYGYKNLMSDYVFLEDVSRTIDSAHRYIIDNKRTRKRNYNKYSHTLKRKKFNKRQQE</sequence>
<feature type="domain" description="HIT-type" evidence="5">
    <location>
        <begin position="65"/>
        <end position="98"/>
    </location>
</feature>
<dbReference type="Gene3D" id="3.30.60.190">
    <property type="match status" value="1"/>
</dbReference>
<dbReference type="GO" id="GO:0000492">
    <property type="term" value="P:box C/D snoRNP assembly"/>
    <property type="evidence" value="ECO:0007669"/>
    <property type="project" value="TreeGrafter"/>
</dbReference>
<dbReference type="PANTHER" id="PTHR13483:SF3">
    <property type="entry name" value="BOX C_D SNORNA PROTEIN 1"/>
    <property type="match status" value="1"/>
</dbReference>
<evidence type="ECO:0000256" key="1">
    <source>
        <dbReference type="ARBA" id="ARBA00022723"/>
    </source>
</evidence>
<dbReference type="GO" id="GO:0070761">
    <property type="term" value="C:pre-snoRNP complex"/>
    <property type="evidence" value="ECO:0007669"/>
    <property type="project" value="TreeGrafter"/>
</dbReference>
<gene>
    <name evidence="6" type="ORF">FMOSSE_LOCUS251</name>
</gene>
<dbReference type="InterPro" id="IPR051639">
    <property type="entry name" value="BCD1"/>
</dbReference>
<keyword evidence="2 4" id="KW-0863">Zinc-finger</keyword>